<evidence type="ECO:0000256" key="2">
    <source>
        <dbReference type="ARBA" id="ARBA00022692"/>
    </source>
</evidence>
<keyword evidence="4 6" id="KW-0472">Membrane</keyword>
<comment type="subcellular location">
    <subcellularLocation>
        <location evidence="1">Membrane</location>
        <topology evidence="1">Multi-pass membrane protein</topology>
    </subcellularLocation>
</comment>
<evidence type="ECO:0000259" key="7">
    <source>
        <dbReference type="Pfam" id="PF06271"/>
    </source>
</evidence>
<evidence type="ECO:0000256" key="3">
    <source>
        <dbReference type="ARBA" id="ARBA00022989"/>
    </source>
</evidence>
<sequence length="475" mass="47961">MTMSASIPADDTGHHPALAGYAPASTGERILGYLLDAVVGGVIGFIAFVPLFAALLSVGGSSSSDEVGGALSIGLVGAIAVNVVFCVLALYVLFAKGSRVGAILLGLQNVDVQTGRVSGGKTFLKYLLQSLVIGLTLGLGAILLVATIRPGLGRNWFDRATGVVVINNRRGRKPGARAAETPTGVPERMPPPAIQHVAFPGSASPFGQGAPAIGAPGAVASGGMPLPSAPQPAPVSPLDSWQPATGPSGLAPSNSPFVPSPPNSPFAPPSAGGFPGTSAPSASPHSPSPSDVFPGEPVAPAFDVGYVAQPAAPSFPNALDFGVPAPTPTFAEPAPLVRDMRPPQEPVSAPVAGGGNELDRTLARSFTTVRIRIDNGEVLDIDTPVLLGRNPGQLPGFESARLIPVADLARSISKTHLAVGPDGAGVWVEDLNSMNGVRVTVPGGAPTKAIVGQRYPVPPGGRVEFGDRSFVVVAG</sequence>
<name>A0ABP4W1X9_9MICO</name>
<accession>A0ABP4W1X9</accession>
<feature type="transmembrane region" description="Helical" evidence="6">
    <location>
        <begin position="126"/>
        <end position="148"/>
    </location>
</feature>
<evidence type="ECO:0000256" key="5">
    <source>
        <dbReference type="SAM" id="MobiDB-lite"/>
    </source>
</evidence>
<evidence type="ECO:0000313" key="9">
    <source>
        <dbReference type="Proteomes" id="UP001501475"/>
    </source>
</evidence>
<evidence type="ECO:0000256" key="1">
    <source>
        <dbReference type="ARBA" id="ARBA00004141"/>
    </source>
</evidence>
<proteinExistence type="predicted"/>
<dbReference type="Gene3D" id="2.60.200.20">
    <property type="match status" value="1"/>
</dbReference>
<keyword evidence="3 6" id="KW-1133">Transmembrane helix</keyword>
<feature type="transmembrane region" description="Helical" evidence="6">
    <location>
        <begin position="33"/>
        <end position="58"/>
    </location>
</feature>
<dbReference type="EMBL" id="BAAAPN010000003">
    <property type="protein sequence ID" value="GAA1744646.1"/>
    <property type="molecule type" value="Genomic_DNA"/>
</dbReference>
<dbReference type="CDD" id="cd00060">
    <property type="entry name" value="FHA"/>
    <property type="match status" value="1"/>
</dbReference>
<feature type="compositionally biased region" description="Pro residues" evidence="5">
    <location>
        <begin position="258"/>
        <end position="268"/>
    </location>
</feature>
<organism evidence="8 9">
    <name type="scientific">Nostocoides vanveenii</name>
    <dbReference type="NCBI Taxonomy" id="330835"/>
    <lineage>
        <taxon>Bacteria</taxon>
        <taxon>Bacillati</taxon>
        <taxon>Actinomycetota</taxon>
        <taxon>Actinomycetes</taxon>
        <taxon>Micrococcales</taxon>
        <taxon>Intrasporangiaceae</taxon>
        <taxon>Nostocoides</taxon>
    </lineage>
</organism>
<gene>
    <name evidence="8" type="ORF">GCM10009810_01640</name>
</gene>
<reference evidence="9" key="1">
    <citation type="journal article" date="2019" name="Int. J. Syst. Evol. Microbiol.">
        <title>The Global Catalogue of Microorganisms (GCM) 10K type strain sequencing project: providing services to taxonomists for standard genome sequencing and annotation.</title>
        <authorList>
            <consortium name="The Broad Institute Genomics Platform"/>
            <consortium name="The Broad Institute Genome Sequencing Center for Infectious Disease"/>
            <person name="Wu L."/>
            <person name="Ma J."/>
        </authorList>
    </citation>
    <scope>NUCLEOTIDE SEQUENCE [LARGE SCALE GENOMIC DNA]</scope>
    <source>
        <strain evidence="9">JCM 15591</strain>
    </source>
</reference>
<dbReference type="SUPFAM" id="SSF49879">
    <property type="entry name" value="SMAD/FHA domain"/>
    <property type="match status" value="1"/>
</dbReference>
<dbReference type="Pfam" id="PF06271">
    <property type="entry name" value="RDD"/>
    <property type="match status" value="1"/>
</dbReference>
<evidence type="ECO:0000256" key="6">
    <source>
        <dbReference type="SAM" id="Phobius"/>
    </source>
</evidence>
<dbReference type="Proteomes" id="UP001501475">
    <property type="component" value="Unassembled WGS sequence"/>
</dbReference>
<feature type="region of interest" description="Disordered" evidence="5">
    <location>
        <begin position="334"/>
        <end position="356"/>
    </location>
</feature>
<protein>
    <submittedName>
        <fullName evidence="8">RDD family protein</fullName>
    </submittedName>
</protein>
<dbReference type="InterPro" id="IPR010432">
    <property type="entry name" value="RDD"/>
</dbReference>
<evidence type="ECO:0000256" key="4">
    <source>
        <dbReference type="ARBA" id="ARBA00023136"/>
    </source>
</evidence>
<comment type="caution">
    <text evidence="8">The sequence shown here is derived from an EMBL/GenBank/DDBJ whole genome shotgun (WGS) entry which is preliminary data.</text>
</comment>
<dbReference type="InterPro" id="IPR008984">
    <property type="entry name" value="SMAD_FHA_dom_sf"/>
</dbReference>
<feature type="region of interest" description="Disordered" evidence="5">
    <location>
        <begin position="217"/>
        <end position="296"/>
    </location>
</feature>
<keyword evidence="2 6" id="KW-0812">Transmembrane</keyword>
<dbReference type="RefSeq" id="WP_344060735.1">
    <property type="nucleotide sequence ID" value="NZ_BAAAPN010000003.1"/>
</dbReference>
<evidence type="ECO:0000313" key="8">
    <source>
        <dbReference type="EMBL" id="GAA1744646.1"/>
    </source>
</evidence>
<feature type="compositionally biased region" description="Low complexity" evidence="5">
    <location>
        <begin position="269"/>
        <end position="290"/>
    </location>
</feature>
<keyword evidence="9" id="KW-1185">Reference proteome</keyword>
<feature type="domain" description="RDD" evidence="7">
    <location>
        <begin position="24"/>
        <end position="161"/>
    </location>
</feature>
<feature type="transmembrane region" description="Helical" evidence="6">
    <location>
        <begin position="70"/>
        <end position="94"/>
    </location>
</feature>